<dbReference type="RefSeq" id="WP_112870823.1">
    <property type="nucleotide sequence ID" value="NZ_CP021781.1"/>
</dbReference>
<sequence length="329" mass="38159">MSQSQISKDIIEGTRYFVRLVEQGSYSAVKNYYLVELNTIKAKIEILEKYLNIKLIQNIQNKISATTNGMKYYYSCSQLLKEFENTISSIKHNGFKEKPSLKILGSPIFIQNMIDEVIPSLEELGVQNCNYILNDYLLDSLSGFEYQLDKYDVIQLYTKHLDYIASDDWIVCSTLDSANIKAKIYASNDFIKRNDLNEGINNLQNMPLIFNNYDFTYRILNYIHNDKKYDFAFDNVKYVVDNQLHKTKLIQKGLGIGFMPTIHAESQSLQEKNISAIDNVDAFFYIEPQLILINKNSKFLKELVNTIRPVVKSWIDKASLIDDKTYKQA</sequence>
<dbReference type="GO" id="GO:0006355">
    <property type="term" value="P:regulation of DNA-templated transcription"/>
    <property type="evidence" value="ECO:0007669"/>
    <property type="project" value="TreeGrafter"/>
</dbReference>
<evidence type="ECO:0000313" key="4">
    <source>
        <dbReference type="EMBL" id="AXA34648.1"/>
    </source>
</evidence>
<proteinExistence type="inferred from homology"/>
<accession>A0A2Z4Y195</accession>
<evidence type="ECO:0000256" key="2">
    <source>
        <dbReference type="ARBA" id="ARBA00023015"/>
    </source>
</evidence>
<dbReference type="Proteomes" id="UP000251120">
    <property type="component" value="Chromosome"/>
</dbReference>
<dbReference type="PANTHER" id="PTHR30126:SF84">
    <property type="entry name" value="HTH-TYPE TRANSCRIPTIONAL REGULATOR PTXR"/>
    <property type="match status" value="1"/>
</dbReference>
<keyword evidence="3" id="KW-0804">Transcription</keyword>
<gene>
    <name evidence="4" type="ORF">CDH04_09670</name>
    <name evidence="5" type="ORF">FZC43_09680</name>
</gene>
<dbReference type="InterPro" id="IPR036388">
    <property type="entry name" value="WH-like_DNA-bd_sf"/>
</dbReference>
<dbReference type="Gene3D" id="1.10.10.10">
    <property type="entry name" value="Winged helix-like DNA-binding domain superfamily/Winged helix DNA-binding domain"/>
    <property type="match status" value="1"/>
</dbReference>
<evidence type="ECO:0000313" key="6">
    <source>
        <dbReference type="Proteomes" id="UP000251120"/>
    </source>
</evidence>
<dbReference type="Proteomes" id="UP000681131">
    <property type="component" value="Chromosome"/>
</dbReference>
<evidence type="ECO:0000313" key="5">
    <source>
        <dbReference type="EMBL" id="QIW12892.1"/>
    </source>
</evidence>
<dbReference type="OrthoDB" id="5603618at2"/>
<dbReference type="AlphaFoldDB" id="A0A2Z4Y195"/>
<dbReference type="InterPro" id="IPR036390">
    <property type="entry name" value="WH_DNA-bd_sf"/>
</dbReference>
<evidence type="ECO:0000313" key="7">
    <source>
        <dbReference type="Proteomes" id="UP000681131"/>
    </source>
</evidence>
<dbReference type="KEGG" id="fad:CDH04_09670"/>
<dbReference type="SUPFAM" id="SSF46785">
    <property type="entry name" value="Winged helix' DNA-binding domain"/>
    <property type="match status" value="1"/>
</dbReference>
<organism evidence="4 6">
    <name type="scientific">Francisella adeliensis</name>
    <dbReference type="NCBI Taxonomy" id="2007306"/>
    <lineage>
        <taxon>Bacteria</taxon>
        <taxon>Pseudomonadati</taxon>
        <taxon>Pseudomonadota</taxon>
        <taxon>Gammaproteobacteria</taxon>
        <taxon>Thiotrichales</taxon>
        <taxon>Francisellaceae</taxon>
        <taxon>Francisella</taxon>
    </lineage>
</organism>
<keyword evidence="2" id="KW-0805">Transcription regulation</keyword>
<reference evidence="4 6" key="1">
    <citation type="submission" date="2017-06" db="EMBL/GenBank/DDBJ databases">
        <title>Complete genome of Francisella adeliensis.</title>
        <authorList>
            <person name="Vallesi A."/>
            <person name="Sjodin A."/>
        </authorList>
    </citation>
    <scope>NUCLEOTIDE SEQUENCE [LARGE SCALE GENOMIC DNA]</scope>
    <source>
        <strain evidence="4 6">FDC440</strain>
    </source>
</reference>
<protein>
    <submittedName>
        <fullName evidence="5">LysR family transcriptional regulator</fullName>
    </submittedName>
</protein>
<keyword evidence="7" id="KW-1185">Reference proteome</keyword>
<evidence type="ECO:0000256" key="3">
    <source>
        <dbReference type="ARBA" id="ARBA00023163"/>
    </source>
</evidence>
<evidence type="ECO:0000256" key="1">
    <source>
        <dbReference type="ARBA" id="ARBA00009437"/>
    </source>
</evidence>
<dbReference type="GO" id="GO:0000976">
    <property type="term" value="F:transcription cis-regulatory region binding"/>
    <property type="evidence" value="ECO:0007669"/>
    <property type="project" value="TreeGrafter"/>
</dbReference>
<comment type="similarity">
    <text evidence="1">Belongs to the LysR transcriptional regulatory family.</text>
</comment>
<reference evidence="5 7" key="2">
    <citation type="submission" date="2019-08" db="EMBL/GenBank/DDBJ databases">
        <title>Complete genome sequences of Francisella adeliensis (FSC1325 and FSC1326).</title>
        <authorList>
            <person name="Ohrman C."/>
            <person name="Uneklint I."/>
            <person name="Vallesi A."/>
            <person name="Karlsson L."/>
            <person name="Sjodin A."/>
        </authorList>
    </citation>
    <scope>NUCLEOTIDE SEQUENCE [LARGE SCALE GENOMIC DNA]</scope>
    <source>
        <strain evidence="5 7">FSC1325</strain>
    </source>
</reference>
<dbReference type="EMBL" id="CP043424">
    <property type="protein sequence ID" value="QIW12892.1"/>
    <property type="molecule type" value="Genomic_DNA"/>
</dbReference>
<dbReference type="PANTHER" id="PTHR30126">
    <property type="entry name" value="HTH-TYPE TRANSCRIPTIONAL REGULATOR"/>
    <property type="match status" value="1"/>
</dbReference>
<dbReference type="EMBL" id="CP021781">
    <property type="protein sequence ID" value="AXA34648.1"/>
    <property type="molecule type" value="Genomic_DNA"/>
</dbReference>
<name>A0A2Z4Y195_9GAMM</name>